<sequence length="766" mass="87911">MNEPPPPVDKPTLRLAELLRNPDDLDKLPSLRQEFTRKKSTIDAQLKHGLSEQLQITQQGMSSIQNGQLTVQLIKEEMMKIDKLCAEAQGMIEDFPEINKMSVMQRNFAAVETMSEKIRSFGQELQELEQLLREDDEDLETQPNLLAIHAGLSELRDMRDRAMDQVKGSAEGELGLELIENLPLESGVTLRDHFTKLDDVVEWFDEHVGQACINLIGLIQAGNQGLVVRLGLVIEEEEKKDRQTKALQDAQREFQDVAQRFKSINVGQRELRGYKKKFLQAIEYSAAAKFDQVRQAFDEDPGKLEKACRWFFNDLNTVKLGMQDLMPKKWKIFRTFSNIYHKLMHDFLVGRLDDNNITPVHMLAILNWVEKYYSKMTRLGIQQEDLAPHVIDDRETELVRDYRNLITKAVEQWMDRMGTSDRRTFISREEGSLDQDANDHLHTKTLADMWTMLREQLSVAESSGRPDVVEGVVDAMMHALRERQQMWQRLIDEEYRKIESAIDPSTLEGVGTFQEWLVAIANDQIANIDEDSGSMSFLTRFKQDYEPLVSPAYAVTSTADHESLTNGYVDLATHCMSIFAAVIFATDIKPVLAEFFTPVWYQKKTMASITTTFEDYLKDFTGILHPSLQDIFIEELSDALLVRYLSCVRNKGVKFRRSDPFTDKIKEDVVTVFAFFSQHPETFDMIKDKWRVISAFGDLLSADKGPEVTRAFENMKSAYWDVQIGWVEAVLRSRDDYGRDMLSGVKSAAAEWNGERGGETVMSKVK</sequence>
<keyword evidence="4" id="KW-0175">Coiled coil</keyword>
<feature type="coiled-coil region" evidence="4">
    <location>
        <begin position="111"/>
        <end position="138"/>
    </location>
</feature>
<dbReference type="HOGENOM" id="CLU_011776_0_1_1"/>
<dbReference type="FunFam" id="1.10.357.70:FF:000005">
    <property type="entry name" value="Exocyst complex component Sec6"/>
    <property type="match status" value="1"/>
</dbReference>
<dbReference type="OrthoDB" id="190098at2759"/>
<evidence type="ECO:0000313" key="6">
    <source>
        <dbReference type="Proteomes" id="UP000016931"/>
    </source>
</evidence>
<organism evidence="5 6">
    <name type="scientific">Sphaerulina musiva (strain SO2202)</name>
    <name type="common">Poplar stem canker fungus</name>
    <name type="synonym">Septoria musiva</name>
    <dbReference type="NCBI Taxonomy" id="692275"/>
    <lineage>
        <taxon>Eukaryota</taxon>
        <taxon>Fungi</taxon>
        <taxon>Dikarya</taxon>
        <taxon>Ascomycota</taxon>
        <taxon>Pezizomycotina</taxon>
        <taxon>Dothideomycetes</taxon>
        <taxon>Dothideomycetidae</taxon>
        <taxon>Mycosphaerellales</taxon>
        <taxon>Mycosphaerellaceae</taxon>
        <taxon>Sphaerulina</taxon>
    </lineage>
</organism>
<evidence type="ECO:0000256" key="2">
    <source>
        <dbReference type="ARBA" id="ARBA00022448"/>
    </source>
</evidence>
<dbReference type="GO" id="GO:0000149">
    <property type="term" value="F:SNARE binding"/>
    <property type="evidence" value="ECO:0007669"/>
    <property type="project" value="TreeGrafter"/>
</dbReference>
<dbReference type="GO" id="GO:0006887">
    <property type="term" value="P:exocytosis"/>
    <property type="evidence" value="ECO:0007669"/>
    <property type="project" value="UniProtKB-KW"/>
</dbReference>
<evidence type="ECO:0000256" key="4">
    <source>
        <dbReference type="SAM" id="Coils"/>
    </source>
</evidence>
<dbReference type="GO" id="GO:0000145">
    <property type="term" value="C:exocyst"/>
    <property type="evidence" value="ECO:0007669"/>
    <property type="project" value="InterPro"/>
</dbReference>
<proteinExistence type="inferred from homology"/>
<feature type="coiled-coil region" evidence="4">
    <location>
        <begin position="233"/>
        <end position="260"/>
    </location>
</feature>
<dbReference type="PANTHER" id="PTHR21292">
    <property type="entry name" value="EXOCYST COMPLEX COMPONENT SEC6-RELATED"/>
    <property type="match status" value="1"/>
</dbReference>
<dbReference type="Gene3D" id="1.10.357.50">
    <property type="match status" value="1"/>
</dbReference>
<protein>
    <submittedName>
        <fullName evidence="5">Exocyst complex component Sec6</fullName>
    </submittedName>
</protein>
<dbReference type="Gene3D" id="1.10.357.70">
    <property type="entry name" value="Exocyst complex component Sec6, C-terminal domain"/>
    <property type="match status" value="1"/>
</dbReference>
<dbReference type="eggNOG" id="KOG2286">
    <property type="taxonomic scope" value="Eukaryota"/>
</dbReference>
<keyword evidence="6" id="KW-1185">Reference proteome</keyword>
<dbReference type="GeneID" id="27900574"/>
<dbReference type="InterPro" id="IPR010326">
    <property type="entry name" value="EXOC3/Sec6"/>
</dbReference>
<dbReference type="PANTHER" id="PTHR21292:SF1">
    <property type="entry name" value="EXOCYST COMPLEX COMPONENT 3"/>
    <property type="match status" value="1"/>
</dbReference>
<dbReference type="InterPro" id="IPR042532">
    <property type="entry name" value="EXOC3/Sec6_C"/>
</dbReference>
<name>N1QM44_SPHMS</name>
<evidence type="ECO:0000313" key="5">
    <source>
        <dbReference type="EMBL" id="EMF16943.1"/>
    </source>
</evidence>
<dbReference type="Pfam" id="PF06046">
    <property type="entry name" value="Sec6"/>
    <property type="match status" value="1"/>
</dbReference>
<dbReference type="OMA" id="MNIGPKT"/>
<dbReference type="GO" id="GO:0051601">
    <property type="term" value="P:exocyst localization"/>
    <property type="evidence" value="ECO:0007669"/>
    <property type="project" value="TreeGrafter"/>
</dbReference>
<dbReference type="STRING" id="692275.N1QM44"/>
<evidence type="ECO:0000256" key="1">
    <source>
        <dbReference type="ARBA" id="ARBA00009447"/>
    </source>
</evidence>
<keyword evidence="2" id="KW-0813">Transport</keyword>
<dbReference type="EMBL" id="KB456260">
    <property type="protein sequence ID" value="EMF16943.1"/>
    <property type="molecule type" value="Genomic_DNA"/>
</dbReference>
<dbReference type="Proteomes" id="UP000016931">
    <property type="component" value="Unassembled WGS sequence"/>
</dbReference>
<accession>N1QM44</accession>
<evidence type="ECO:0000256" key="3">
    <source>
        <dbReference type="ARBA" id="ARBA00022483"/>
    </source>
</evidence>
<comment type="similarity">
    <text evidence="1">Belongs to the SEC6 family.</text>
</comment>
<reference evidence="5 6" key="1">
    <citation type="journal article" date="2012" name="PLoS Pathog.">
        <title>Diverse lifestyles and strategies of plant pathogenesis encoded in the genomes of eighteen Dothideomycetes fungi.</title>
        <authorList>
            <person name="Ohm R.A."/>
            <person name="Feau N."/>
            <person name="Henrissat B."/>
            <person name="Schoch C.L."/>
            <person name="Horwitz B.A."/>
            <person name="Barry K.W."/>
            <person name="Condon B.J."/>
            <person name="Copeland A.C."/>
            <person name="Dhillon B."/>
            <person name="Glaser F."/>
            <person name="Hesse C.N."/>
            <person name="Kosti I."/>
            <person name="LaButti K."/>
            <person name="Lindquist E.A."/>
            <person name="Lucas S."/>
            <person name="Salamov A.A."/>
            <person name="Bradshaw R.E."/>
            <person name="Ciuffetti L."/>
            <person name="Hamelin R.C."/>
            <person name="Kema G.H.J."/>
            <person name="Lawrence C."/>
            <person name="Scott J.A."/>
            <person name="Spatafora J.W."/>
            <person name="Turgeon B.G."/>
            <person name="de Wit P.J.G.M."/>
            <person name="Zhong S."/>
            <person name="Goodwin S.B."/>
            <person name="Grigoriev I.V."/>
        </authorList>
    </citation>
    <scope>NUCLEOTIDE SEQUENCE [LARGE SCALE GENOMIC DNA]</scope>
    <source>
        <strain evidence="5 6">SO2202</strain>
    </source>
</reference>
<dbReference type="AlphaFoldDB" id="N1QM44"/>
<gene>
    <name evidence="5" type="ORF">SEPMUDRAFT_146070</name>
</gene>
<dbReference type="RefSeq" id="XP_016765064.1">
    <property type="nucleotide sequence ID" value="XM_016903437.1"/>
</dbReference>
<dbReference type="FunFam" id="1.10.357.50:FF:000006">
    <property type="entry name" value="Exocyst complex component sec6"/>
    <property type="match status" value="1"/>
</dbReference>
<keyword evidence="3" id="KW-0268">Exocytosis</keyword>